<accession>A0A0K1PQT3</accession>
<reference evidence="2 3" key="1">
    <citation type="submission" date="2015-08" db="EMBL/GenBank/DDBJ databases">
        <authorList>
            <person name="Babu N.S."/>
            <person name="Beckwith C.J."/>
            <person name="Beseler K.G."/>
            <person name="Brison A."/>
            <person name="Carone J.V."/>
            <person name="Caskin T.P."/>
            <person name="Diamond M."/>
            <person name="Durham M.E."/>
            <person name="Foxe J.M."/>
            <person name="Go M."/>
            <person name="Henderson B.A."/>
            <person name="Jones I.B."/>
            <person name="McGettigan J.A."/>
            <person name="Micheletti S.J."/>
            <person name="Nasrallah M.E."/>
            <person name="Ortiz D."/>
            <person name="Piller C.R."/>
            <person name="Privatt S.R."/>
            <person name="Schneider S.L."/>
            <person name="Sharp S."/>
            <person name="Smith T.C."/>
            <person name="Stanton J.D."/>
            <person name="Ullery H.E."/>
            <person name="Wilson R.J."/>
            <person name="Serrano M.G."/>
            <person name="Buck G."/>
            <person name="Lee V."/>
            <person name="Wang Y."/>
            <person name="Carvalho R."/>
            <person name="Voegtly L."/>
            <person name="Shi R."/>
            <person name="Duckworth R."/>
            <person name="Johnson A."/>
            <person name="Loviza R."/>
            <person name="Walstead R."/>
            <person name="Shah Z."/>
            <person name="Kiflezghi M."/>
            <person name="Wade K."/>
            <person name="Ball S.L."/>
            <person name="Bradley K.W."/>
            <person name="Asai D.J."/>
            <person name="Bowman C.A."/>
            <person name="Russell D.A."/>
            <person name="Pope W.H."/>
            <person name="Jacobs-Sera D."/>
            <person name="Hendrix R.W."/>
            <person name="Hatfull G.F."/>
        </authorList>
    </citation>
    <scope>NUCLEOTIDE SEQUENCE [LARGE SCALE GENOMIC DNA]</scope>
    <source>
        <strain evidence="2 3">DSM 27648</strain>
    </source>
</reference>
<proteinExistence type="predicted"/>
<dbReference type="AlphaFoldDB" id="A0A0K1PQT3"/>
<keyword evidence="3" id="KW-1185">Reference proteome</keyword>
<evidence type="ECO:0000313" key="3">
    <source>
        <dbReference type="Proteomes" id="UP000064967"/>
    </source>
</evidence>
<dbReference type="Proteomes" id="UP000064967">
    <property type="component" value="Chromosome"/>
</dbReference>
<evidence type="ECO:0000313" key="2">
    <source>
        <dbReference type="EMBL" id="AKU95887.1"/>
    </source>
</evidence>
<name>A0A0K1PQT3_9BACT</name>
<protein>
    <submittedName>
        <fullName evidence="2">Uncharacterized protein</fullName>
    </submittedName>
</protein>
<dbReference type="KEGG" id="llu:AKJ09_02551"/>
<gene>
    <name evidence="2" type="ORF">AKJ09_02551</name>
</gene>
<dbReference type="EMBL" id="CP012333">
    <property type="protein sequence ID" value="AKU95887.1"/>
    <property type="molecule type" value="Genomic_DNA"/>
</dbReference>
<sequence length="44" mass="4592">MPRLATKESGAGSGCAQSPSSRVVRVGFRDKIGPRPRLPLGSDP</sequence>
<feature type="region of interest" description="Disordered" evidence="1">
    <location>
        <begin position="1"/>
        <end position="44"/>
    </location>
</feature>
<evidence type="ECO:0000256" key="1">
    <source>
        <dbReference type="SAM" id="MobiDB-lite"/>
    </source>
</evidence>
<organism evidence="2 3">
    <name type="scientific">Labilithrix luteola</name>
    <dbReference type="NCBI Taxonomy" id="1391654"/>
    <lineage>
        <taxon>Bacteria</taxon>
        <taxon>Pseudomonadati</taxon>
        <taxon>Myxococcota</taxon>
        <taxon>Polyangia</taxon>
        <taxon>Polyangiales</taxon>
        <taxon>Labilitrichaceae</taxon>
        <taxon>Labilithrix</taxon>
    </lineage>
</organism>